<dbReference type="CDD" id="cd23763">
    <property type="entry name" value="ASKHA_ATPase_ROK"/>
    <property type="match status" value="1"/>
</dbReference>
<dbReference type="KEGG" id="aser:Asera_15110"/>
<dbReference type="AlphaFoldDB" id="A0A810KW11"/>
<name>A0A810KW11_9ACTN</name>
<dbReference type="InterPro" id="IPR036388">
    <property type="entry name" value="WH-like_DNA-bd_sf"/>
</dbReference>
<sequence>MIASTTDLGRWNAERVLEVLYDRRPYSNAELVRSTGLSRSTVERAVDLLVAQGVVAKSEPVALVSGRPAALYRLRPTFGYVLALDVGAHTVRARLDDLAGPQVEAGTFVGVGAPPEPVSIDPDAPAEGRLRVLTEIADRALEMAGVARPDVRAVTVGTPGIVDAAGVIKSCQVIRSGDWVGDRLRNLVRDRFPGARVSVDNDANLAVLGEQRFGVAGDAEDVVVVLAGRRVGFGIVHSGGLHRGAHHQAGEAANVDDSGWGRASRWLYEHDGELVGMFAAAAAGEPAAVTRVAQLADLLGRAMAEIVHTLDPELIVLGGAVALAGATILDPLRERFKAACQGMETPELALSALGRQAVLLGAAEHGRREVFAHLLDEALPQLPAATARWR</sequence>
<proteinExistence type="inferred from homology"/>
<feature type="domain" description="HTH iclR-type" evidence="2">
    <location>
        <begin position="15"/>
        <end position="57"/>
    </location>
</feature>
<dbReference type="PANTHER" id="PTHR18964">
    <property type="entry name" value="ROK (REPRESSOR, ORF, KINASE) FAMILY"/>
    <property type="match status" value="1"/>
</dbReference>
<dbReference type="InterPro" id="IPR043129">
    <property type="entry name" value="ATPase_NBD"/>
</dbReference>
<dbReference type="Gene3D" id="1.10.10.10">
    <property type="entry name" value="Winged helix-like DNA-binding domain superfamily/Winged helix DNA-binding domain"/>
    <property type="match status" value="1"/>
</dbReference>
<dbReference type="Gene3D" id="3.30.420.40">
    <property type="match status" value="4"/>
</dbReference>
<dbReference type="Pfam" id="PF09339">
    <property type="entry name" value="HTH_IclR"/>
    <property type="match status" value="1"/>
</dbReference>
<reference evidence="3" key="1">
    <citation type="submission" date="2020-08" db="EMBL/GenBank/DDBJ databases">
        <title>Whole genome shotgun sequence of Actinocatenispora sera NBRC 101916.</title>
        <authorList>
            <person name="Komaki H."/>
            <person name="Tamura T."/>
        </authorList>
    </citation>
    <scope>NUCLEOTIDE SEQUENCE</scope>
    <source>
        <strain evidence="3">NBRC 101916</strain>
    </source>
</reference>
<dbReference type="Pfam" id="PF00480">
    <property type="entry name" value="ROK"/>
    <property type="match status" value="2"/>
</dbReference>
<evidence type="ECO:0000313" key="3">
    <source>
        <dbReference type="EMBL" id="BCJ27403.1"/>
    </source>
</evidence>
<dbReference type="RefSeq" id="WP_169745874.1">
    <property type="nucleotide sequence ID" value="NZ_AP023354.1"/>
</dbReference>
<keyword evidence="4" id="KW-1185">Reference proteome</keyword>
<comment type="similarity">
    <text evidence="1">Belongs to the ROK (NagC/XylR) family.</text>
</comment>
<protein>
    <submittedName>
        <fullName evidence="3">Transcriptional regulator</fullName>
    </submittedName>
</protein>
<dbReference type="SUPFAM" id="SSF53067">
    <property type="entry name" value="Actin-like ATPase domain"/>
    <property type="match status" value="1"/>
</dbReference>
<dbReference type="PANTHER" id="PTHR18964:SF149">
    <property type="entry name" value="BIFUNCTIONAL UDP-N-ACETYLGLUCOSAMINE 2-EPIMERASE_N-ACETYLMANNOSAMINE KINASE"/>
    <property type="match status" value="1"/>
</dbReference>
<dbReference type="Proteomes" id="UP000680750">
    <property type="component" value="Chromosome"/>
</dbReference>
<organism evidence="3 4">
    <name type="scientific">Actinocatenispora sera</name>
    <dbReference type="NCBI Taxonomy" id="390989"/>
    <lineage>
        <taxon>Bacteria</taxon>
        <taxon>Bacillati</taxon>
        <taxon>Actinomycetota</taxon>
        <taxon>Actinomycetes</taxon>
        <taxon>Micromonosporales</taxon>
        <taxon>Micromonosporaceae</taxon>
        <taxon>Actinocatenispora</taxon>
    </lineage>
</organism>
<dbReference type="InterPro" id="IPR036390">
    <property type="entry name" value="WH_DNA-bd_sf"/>
</dbReference>
<dbReference type="SUPFAM" id="SSF46785">
    <property type="entry name" value="Winged helix' DNA-binding domain"/>
    <property type="match status" value="1"/>
</dbReference>
<dbReference type="GO" id="GO:0006355">
    <property type="term" value="P:regulation of DNA-templated transcription"/>
    <property type="evidence" value="ECO:0007669"/>
    <property type="project" value="InterPro"/>
</dbReference>
<dbReference type="InterPro" id="IPR005471">
    <property type="entry name" value="Tscrpt_reg_IclR_N"/>
</dbReference>
<gene>
    <name evidence="3" type="ORF">Asera_15110</name>
</gene>
<evidence type="ECO:0000259" key="2">
    <source>
        <dbReference type="Pfam" id="PF09339"/>
    </source>
</evidence>
<dbReference type="InterPro" id="IPR000600">
    <property type="entry name" value="ROK"/>
</dbReference>
<evidence type="ECO:0000256" key="1">
    <source>
        <dbReference type="ARBA" id="ARBA00006479"/>
    </source>
</evidence>
<accession>A0A810KW11</accession>
<dbReference type="GO" id="GO:0003677">
    <property type="term" value="F:DNA binding"/>
    <property type="evidence" value="ECO:0007669"/>
    <property type="project" value="InterPro"/>
</dbReference>
<dbReference type="EMBL" id="AP023354">
    <property type="protein sequence ID" value="BCJ27403.1"/>
    <property type="molecule type" value="Genomic_DNA"/>
</dbReference>
<evidence type="ECO:0000313" key="4">
    <source>
        <dbReference type="Proteomes" id="UP000680750"/>
    </source>
</evidence>